<evidence type="ECO:0000256" key="8">
    <source>
        <dbReference type="ARBA" id="ARBA00023064"/>
    </source>
</evidence>
<dbReference type="FunFam" id="3.40.50.300:FF:000522">
    <property type="entry name" value="Gluconokinase"/>
    <property type="match status" value="1"/>
</dbReference>
<evidence type="ECO:0000256" key="1">
    <source>
        <dbReference type="ARBA" id="ARBA00004761"/>
    </source>
</evidence>
<dbReference type="Gene3D" id="3.40.50.300">
    <property type="entry name" value="P-loop containing nucleotide triphosphate hydrolases"/>
    <property type="match status" value="1"/>
</dbReference>
<dbReference type="AlphaFoldDB" id="A0A1I3KBN6"/>
<keyword evidence="14" id="KW-1185">Reference proteome</keyword>
<evidence type="ECO:0000256" key="4">
    <source>
        <dbReference type="ARBA" id="ARBA00022679"/>
    </source>
</evidence>
<name>A0A1I3KBN6_9GAMM</name>
<dbReference type="PANTHER" id="PTHR43442:SF1">
    <property type="entry name" value="THERMORESISTANT GLUCONOKINASE"/>
    <property type="match status" value="1"/>
</dbReference>
<dbReference type="SUPFAM" id="SSF52540">
    <property type="entry name" value="P-loop containing nucleoside triphosphate hydrolases"/>
    <property type="match status" value="1"/>
</dbReference>
<accession>A0A1I3KBN6</accession>
<evidence type="ECO:0000313" key="14">
    <source>
        <dbReference type="Proteomes" id="UP000224607"/>
    </source>
</evidence>
<evidence type="ECO:0000256" key="6">
    <source>
        <dbReference type="ARBA" id="ARBA00022777"/>
    </source>
</evidence>
<reference evidence="13" key="2">
    <citation type="submission" date="2016-10" db="EMBL/GenBank/DDBJ databases">
        <authorList>
            <person name="Varghese N."/>
            <person name="Submissions S."/>
        </authorList>
    </citation>
    <scope>NUCLEOTIDE SEQUENCE [LARGE SCALE GENOMIC DNA]</scope>
    <source>
        <strain evidence="13">DSM 17908</strain>
    </source>
</reference>
<dbReference type="EMBL" id="FORG01000003">
    <property type="protein sequence ID" value="SFI69931.1"/>
    <property type="molecule type" value="Genomic_DNA"/>
</dbReference>
<protein>
    <recommendedName>
        <fullName evidence="3 10">Gluconokinase</fullName>
        <ecNumber evidence="3 10">2.7.1.12</ecNumber>
    </recommendedName>
</protein>
<keyword evidence="4 10" id="KW-0808">Transferase</keyword>
<evidence type="ECO:0000256" key="7">
    <source>
        <dbReference type="ARBA" id="ARBA00022840"/>
    </source>
</evidence>
<evidence type="ECO:0000256" key="9">
    <source>
        <dbReference type="ARBA" id="ARBA00048090"/>
    </source>
</evidence>
<dbReference type="PANTHER" id="PTHR43442">
    <property type="entry name" value="GLUCONOKINASE-RELATED"/>
    <property type="match status" value="1"/>
</dbReference>
<comment type="catalytic activity">
    <reaction evidence="9 10">
        <text>D-gluconate + ATP = 6-phospho-D-gluconate + ADP + H(+)</text>
        <dbReference type="Rhea" id="RHEA:19433"/>
        <dbReference type="ChEBI" id="CHEBI:15378"/>
        <dbReference type="ChEBI" id="CHEBI:18391"/>
        <dbReference type="ChEBI" id="CHEBI:30616"/>
        <dbReference type="ChEBI" id="CHEBI:58759"/>
        <dbReference type="ChEBI" id="CHEBI:456216"/>
        <dbReference type="EC" id="2.7.1.12"/>
    </reaction>
</comment>
<dbReference type="CDD" id="cd02021">
    <property type="entry name" value="GntK"/>
    <property type="match status" value="1"/>
</dbReference>
<evidence type="ECO:0000313" key="12">
    <source>
        <dbReference type="EMBL" id="SFI69931.1"/>
    </source>
</evidence>
<dbReference type="InterPro" id="IPR027417">
    <property type="entry name" value="P-loop_NTPase"/>
</dbReference>
<dbReference type="NCBIfam" id="NF008583">
    <property type="entry name" value="PRK11545.1"/>
    <property type="match status" value="1"/>
</dbReference>
<evidence type="ECO:0000256" key="5">
    <source>
        <dbReference type="ARBA" id="ARBA00022741"/>
    </source>
</evidence>
<dbReference type="Proteomes" id="UP000198919">
    <property type="component" value="Unassembled WGS sequence"/>
</dbReference>
<dbReference type="NCBIfam" id="TIGR01313">
    <property type="entry name" value="therm_gnt_kin"/>
    <property type="match status" value="1"/>
</dbReference>
<proteinExistence type="inferred from homology"/>
<organism evidence="12 13">
    <name type="scientific">Xenorhabdus mauleonii</name>
    <dbReference type="NCBI Taxonomy" id="351675"/>
    <lineage>
        <taxon>Bacteria</taxon>
        <taxon>Pseudomonadati</taxon>
        <taxon>Pseudomonadota</taxon>
        <taxon>Gammaproteobacteria</taxon>
        <taxon>Enterobacterales</taxon>
        <taxon>Morganellaceae</taxon>
        <taxon>Xenorhabdus</taxon>
    </lineage>
</organism>
<dbReference type="GO" id="GO:0019521">
    <property type="term" value="P:D-gluconate metabolic process"/>
    <property type="evidence" value="ECO:0007669"/>
    <property type="project" value="UniProtKB-KW"/>
</dbReference>
<keyword evidence="6 10" id="KW-0418">Kinase</keyword>
<dbReference type="Pfam" id="PF13671">
    <property type="entry name" value="AAA_33"/>
    <property type="match status" value="1"/>
</dbReference>
<dbReference type="RefSeq" id="WP_092507948.1">
    <property type="nucleotide sequence ID" value="NZ_CAWNQB010000023.1"/>
</dbReference>
<evidence type="ECO:0000256" key="3">
    <source>
        <dbReference type="ARBA" id="ARBA00012054"/>
    </source>
</evidence>
<reference evidence="12" key="1">
    <citation type="submission" date="2016-10" db="EMBL/GenBank/DDBJ databases">
        <authorList>
            <person name="de Groot N.N."/>
        </authorList>
    </citation>
    <scope>NUCLEOTIDE SEQUENCE [LARGE SCALE GENOMIC DNA]</scope>
    <source>
        <strain evidence="12">DSM 17908</strain>
    </source>
</reference>
<dbReference type="GO" id="GO:0005737">
    <property type="term" value="C:cytoplasm"/>
    <property type="evidence" value="ECO:0007669"/>
    <property type="project" value="TreeGrafter"/>
</dbReference>
<comment type="similarity">
    <text evidence="2 10">Belongs to the gluconokinase GntK/GntV family.</text>
</comment>
<keyword evidence="7 10" id="KW-0067">ATP-binding</keyword>
<evidence type="ECO:0000313" key="13">
    <source>
        <dbReference type="Proteomes" id="UP000198919"/>
    </source>
</evidence>
<gene>
    <name evidence="12" type="ORF">SAMN05421680_10336</name>
    <name evidence="11" type="ORF">Xmau_01207</name>
</gene>
<evidence type="ECO:0000256" key="2">
    <source>
        <dbReference type="ARBA" id="ARBA00008420"/>
    </source>
</evidence>
<dbReference type="GO" id="GO:0005524">
    <property type="term" value="F:ATP binding"/>
    <property type="evidence" value="ECO:0007669"/>
    <property type="project" value="UniProtKB-KW"/>
</dbReference>
<dbReference type="InterPro" id="IPR006001">
    <property type="entry name" value="Therm_gnt_kin"/>
</dbReference>
<reference evidence="11 14" key="3">
    <citation type="journal article" date="2017" name="Nat. Microbiol.">
        <title>Natural product diversity associated with the nematode symbionts Photorhabdus and Xenorhabdus.</title>
        <authorList>
            <person name="Tobias N.J."/>
            <person name="Wolff H."/>
            <person name="Djahanschiri B."/>
            <person name="Grundmann F."/>
            <person name="Kronenwerth M."/>
            <person name="Shi Y.M."/>
            <person name="Simonyi S."/>
            <person name="Grun P."/>
            <person name="Shapiro-Ilan D."/>
            <person name="Pidot S.J."/>
            <person name="Stinear T.P."/>
            <person name="Ebersberger I."/>
            <person name="Bode H.B."/>
        </authorList>
    </citation>
    <scope>NUCLEOTIDE SEQUENCE [LARGE SCALE GENOMIC DNA]</scope>
    <source>
        <strain evidence="11 14">DSM 17908</strain>
    </source>
</reference>
<dbReference type="GO" id="GO:0046316">
    <property type="term" value="F:gluconokinase activity"/>
    <property type="evidence" value="ECO:0007669"/>
    <property type="project" value="UniProtKB-EC"/>
</dbReference>
<sequence>MSDTQQLNHVFVLMGVSGSGKSAVASGVARELGAAFLDGDFLHPRANITKMAQGHALNDDDRRPWLKALNDAIFAMQRTNHVSLLVCSALKKSYRDMLREGNSNLSFLYMKGDIDLIEDRLKVRKGHFFKPQMLISQFETLEEPGSDEKDVQHIDIQPALDEVIKKTIQVIEHTIKPTDSISEEHQ</sequence>
<keyword evidence="5 10" id="KW-0547">Nucleotide-binding</keyword>
<keyword evidence="8" id="KW-0311">Gluconate utilization</keyword>
<dbReference type="EC" id="2.7.1.12" evidence="3 10"/>
<dbReference type="OrthoDB" id="9795716at2"/>
<evidence type="ECO:0000256" key="10">
    <source>
        <dbReference type="RuleBase" id="RU363066"/>
    </source>
</evidence>
<dbReference type="STRING" id="351675.SAMN05421680_10336"/>
<dbReference type="Proteomes" id="UP000224607">
    <property type="component" value="Unassembled WGS sequence"/>
</dbReference>
<dbReference type="EMBL" id="NITY01000003">
    <property type="protein sequence ID" value="PHM45002.1"/>
    <property type="molecule type" value="Genomic_DNA"/>
</dbReference>
<comment type="pathway">
    <text evidence="1">Carbohydrate acid metabolism.</text>
</comment>
<evidence type="ECO:0000313" key="11">
    <source>
        <dbReference type="EMBL" id="PHM45002.1"/>
    </source>
</evidence>